<accession>A0A1R3W708</accession>
<dbReference type="RefSeq" id="WP_200805385.1">
    <property type="nucleotide sequence ID" value="NZ_FTPS01000001.1"/>
</dbReference>
<reference evidence="2 3" key="1">
    <citation type="submission" date="2017-01" db="EMBL/GenBank/DDBJ databases">
        <authorList>
            <person name="Mah S.A."/>
            <person name="Swanson W.J."/>
            <person name="Moy G.W."/>
            <person name="Vacquier V.D."/>
        </authorList>
    </citation>
    <scope>NUCLEOTIDE SEQUENCE [LARGE SCALE GENOMIC DNA]</scope>
    <source>
        <strain evidence="2 3">DSM 21219</strain>
    </source>
</reference>
<evidence type="ECO:0000313" key="3">
    <source>
        <dbReference type="Proteomes" id="UP000192455"/>
    </source>
</evidence>
<protein>
    <submittedName>
        <fullName evidence="2">Uncharacterized protein</fullName>
    </submittedName>
</protein>
<dbReference type="AlphaFoldDB" id="A0A1R3W708"/>
<name>A0A1R3W708_9RHOB</name>
<evidence type="ECO:0000313" key="2">
    <source>
        <dbReference type="EMBL" id="SIT73654.1"/>
    </source>
</evidence>
<sequence length="61" mass="6729">MAPHAENADAFAREMDHPRKDIEKVDEPQLKAEFRTAAQVPVGLKTAFSDYEQKDAAAQSG</sequence>
<feature type="compositionally biased region" description="Basic and acidic residues" evidence="1">
    <location>
        <begin position="11"/>
        <end position="22"/>
    </location>
</feature>
<evidence type="ECO:0000256" key="1">
    <source>
        <dbReference type="SAM" id="MobiDB-lite"/>
    </source>
</evidence>
<feature type="region of interest" description="Disordered" evidence="1">
    <location>
        <begin position="1"/>
        <end position="22"/>
    </location>
</feature>
<proteinExistence type="predicted"/>
<organism evidence="2 3">
    <name type="scientific">Pontibaca methylaminivorans</name>
    <dbReference type="NCBI Taxonomy" id="515897"/>
    <lineage>
        <taxon>Bacteria</taxon>
        <taxon>Pseudomonadati</taxon>
        <taxon>Pseudomonadota</taxon>
        <taxon>Alphaproteobacteria</taxon>
        <taxon>Rhodobacterales</taxon>
        <taxon>Roseobacteraceae</taxon>
        <taxon>Pontibaca</taxon>
    </lineage>
</organism>
<dbReference type="EMBL" id="FTPS01000001">
    <property type="protein sequence ID" value="SIT73654.1"/>
    <property type="molecule type" value="Genomic_DNA"/>
</dbReference>
<gene>
    <name evidence="2" type="ORF">SAMN05421849_0016</name>
</gene>
<keyword evidence="3" id="KW-1185">Reference proteome</keyword>
<dbReference type="Proteomes" id="UP000192455">
    <property type="component" value="Unassembled WGS sequence"/>
</dbReference>